<gene>
    <name evidence="1" type="ORF">Amon02_001293600</name>
</gene>
<evidence type="ECO:0000313" key="1">
    <source>
        <dbReference type="EMBL" id="GMF07513.1"/>
    </source>
</evidence>
<accession>A0ACB5UCE5</accession>
<name>A0ACB5UCE5_AMBMO</name>
<sequence length="197" mass="22285">MALNDLTVTCWIHDEPEQPVVTCVRVACIDEMLLILQHSFKPTMKLSLLTIYSLLTTSTSAIVVPDINEDELIDRYSTSIKSDQDIIDSTLKTLYSIGNDNNSTDCQKCKDRLFLGKSLALTKPELIPTIWTQWCTTATKQTFDYCQQYYARNTVVNGNSGTNFANLLSLMDPASLDSDYWCHLKEDGAYFQCFACF</sequence>
<dbReference type="Proteomes" id="UP001165064">
    <property type="component" value="Unassembled WGS sequence"/>
</dbReference>
<organism evidence="1 2">
    <name type="scientific">Ambrosiozyma monospora</name>
    <name type="common">Yeast</name>
    <name type="synonym">Endomycopsis monosporus</name>
    <dbReference type="NCBI Taxonomy" id="43982"/>
    <lineage>
        <taxon>Eukaryota</taxon>
        <taxon>Fungi</taxon>
        <taxon>Dikarya</taxon>
        <taxon>Ascomycota</taxon>
        <taxon>Saccharomycotina</taxon>
        <taxon>Pichiomycetes</taxon>
        <taxon>Pichiales</taxon>
        <taxon>Pichiaceae</taxon>
        <taxon>Ambrosiozyma</taxon>
    </lineage>
</organism>
<reference evidence="1" key="1">
    <citation type="submission" date="2023-04" db="EMBL/GenBank/DDBJ databases">
        <title>Ambrosiozyma monospora NBRC 10751.</title>
        <authorList>
            <person name="Ichikawa N."/>
            <person name="Sato H."/>
            <person name="Tonouchi N."/>
        </authorList>
    </citation>
    <scope>NUCLEOTIDE SEQUENCE</scope>
    <source>
        <strain evidence="1">NBRC 10751</strain>
    </source>
</reference>
<comment type="caution">
    <text evidence="1">The sequence shown here is derived from an EMBL/GenBank/DDBJ whole genome shotgun (WGS) entry which is preliminary data.</text>
</comment>
<dbReference type="EMBL" id="BSXS01016264">
    <property type="protein sequence ID" value="GMF07513.1"/>
    <property type="molecule type" value="Genomic_DNA"/>
</dbReference>
<proteinExistence type="predicted"/>
<evidence type="ECO:0000313" key="2">
    <source>
        <dbReference type="Proteomes" id="UP001165064"/>
    </source>
</evidence>
<keyword evidence="2" id="KW-1185">Reference proteome</keyword>
<protein>
    <submittedName>
        <fullName evidence="1">Unnamed protein product</fullName>
    </submittedName>
</protein>